<name>A0A6A6EST7_9PEZI</name>
<sequence>MLDINHCQVRGDPEISGPGNRISVVYLIALILPLTAARIIPPYQRDDGVKNEFRAKLARAISNLNALNTISAVILLVVAVSKRSYLSWFSLHFVVNIAYLAGCSTTLAAMAIPDFFKDNLFQIVMALVYFPLQIIELIEFKRKMATVMEQEPQCLPHILSKHGSTRMFVAVLADYSCYLFVAMLHRAEFNPNQRWLK</sequence>
<evidence type="ECO:0000256" key="1">
    <source>
        <dbReference type="SAM" id="Phobius"/>
    </source>
</evidence>
<dbReference type="Proteomes" id="UP000800200">
    <property type="component" value="Unassembled WGS sequence"/>
</dbReference>
<feature type="transmembrane region" description="Helical" evidence="1">
    <location>
        <begin position="119"/>
        <end position="138"/>
    </location>
</feature>
<evidence type="ECO:0000313" key="3">
    <source>
        <dbReference type="Proteomes" id="UP000800200"/>
    </source>
</evidence>
<dbReference type="AlphaFoldDB" id="A0A6A6EST7"/>
<organism evidence="2 3">
    <name type="scientific">Zopfia rhizophila CBS 207.26</name>
    <dbReference type="NCBI Taxonomy" id="1314779"/>
    <lineage>
        <taxon>Eukaryota</taxon>
        <taxon>Fungi</taxon>
        <taxon>Dikarya</taxon>
        <taxon>Ascomycota</taxon>
        <taxon>Pezizomycotina</taxon>
        <taxon>Dothideomycetes</taxon>
        <taxon>Dothideomycetes incertae sedis</taxon>
        <taxon>Zopfiaceae</taxon>
        <taxon>Zopfia</taxon>
    </lineage>
</organism>
<evidence type="ECO:0000313" key="2">
    <source>
        <dbReference type="EMBL" id="KAF2194624.1"/>
    </source>
</evidence>
<keyword evidence="1" id="KW-0812">Transmembrane</keyword>
<accession>A0A6A6EST7</accession>
<gene>
    <name evidence="2" type="ORF">K469DRAFT_686627</name>
</gene>
<feature type="transmembrane region" description="Helical" evidence="1">
    <location>
        <begin position="93"/>
        <end position="113"/>
    </location>
</feature>
<keyword evidence="1" id="KW-0472">Membrane</keyword>
<keyword evidence="1" id="KW-1133">Transmembrane helix</keyword>
<feature type="transmembrane region" description="Helical" evidence="1">
    <location>
        <begin position="60"/>
        <end position="81"/>
    </location>
</feature>
<dbReference type="OrthoDB" id="3909783at2759"/>
<keyword evidence="3" id="KW-1185">Reference proteome</keyword>
<dbReference type="EMBL" id="ML994611">
    <property type="protein sequence ID" value="KAF2194624.1"/>
    <property type="molecule type" value="Genomic_DNA"/>
</dbReference>
<feature type="transmembrane region" description="Helical" evidence="1">
    <location>
        <begin position="21"/>
        <end position="40"/>
    </location>
</feature>
<protein>
    <submittedName>
        <fullName evidence="2">Uncharacterized protein</fullName>
    </submittedName>
</protein>
<proteinExistence type="predicted"/>
<reference evidence="2" key="1">
    <citation type="journal article" date="2020" name="Stud. Mycol.">
        <title>101 Dothideomycetes genomes: a test case for predicting lifestyles and emergence of pathogens.</title>
        <authorList>
            <person name="Haridas S."/>
            <person name="Albert R."/>
            <person name="Binder M."/>
            <person name="Bloem J."/>
            <person name="Labutti K."/>
            <person name="Salamov A."/>
            <person name="Andreopoulos B."/>
            <person name="Baker S."/>
            <person name="Barry K."/>
            <person name="Bills G."/>
            <person name="Bluhm B."/>
            <person name="Cannon C."/>
            <person name="Castanera R."/>
            <person name="Culley D."/>
            <person name="Daum C."/>
            <person name="Ezra D."/>
            <person name="Gonzalez J."/>
            <person name="Henrissat B."/>
            <person name="Kuo A."/>
            <person name="Liang C."/>
            <person name="Lipzen A."/>
            <person name="Lutzoni F."/>
            <person name="Magnuson J."/>
            <person name="Mondo S."/>
            <person name="Nolan M."/>
            <person name="Ohm R."/>
            <person name="Pangilinan J."/>
            <person name="Park H.-J."/>
            <person name="Ramirez L."/>
            <person name="Alfaro M."/>
            <person name="Sun H."/>
            <person name="Tritt A."/>
            <person name="Yoshinaga Y."/>
            <person name="Zwiers L.-H."/>
            <person name="Turgeon B."/>
            <person name="Goodwin S."/>
            <person name="Spatafora J."/>
            <person name="Crous P."/>
            <person name="Grigoriev I."/>
        </authorList>
    </citation>
    <scope>NUCLEOTIDE SEQUENCE</scope>
    <source>
        <strain evidence="2">CBS 207.26</strain>
    </source>
</reference>